<keyword evidence="2" id="KW-1185">Reference proteome</keyword>
<organism evidence="1 2">
    <name type="scientific">Leersia perrieri</name>
    <dbReference type="NCBI Taxonomy" id="77586"/>
    <lineage>
        <taxon>Eukaryota</taxon>
        <taxon>Viridiplantae</taxon>
        <taxon>Streptophyta</taxon>
        <taxon>Embryophyta</taxon>
        <taxon>Tracheophyta</taxon>
        <taxon>Spermatophyta</taxon>
        <taxon>Magnoliopsida</taxon>
        <taxon>Liliopsida</taxon>
        <taxon>Poales</taxon>
        <taxon>Poaceae</taxon>
        <taxon>BOP clade</taxon>
        <taxon>Oryzoideae</taxon>
        <taxon>Oryzeae</taxon>
        <taxon>Oryzinae</taxon>
        <taxon>Leersia</taxon>
    </lineage>
</organism>
<dbReference type="EnsemblPlants" id="LPERR07G02810.1">
    <property type="protein sequence ID" value="LPERR07G02810.1"/>
    <property type="gene ID" value="LPERR07G02810"/>
</dbReference>
<reference evidence="2" key="2">
    <citation type="submission" date="2013-12" db="EMBL/GenBank/DDBJ databases">
        <authorList>
            <person name="Yu Y."/>
            <person name="Lee S."/>
            <person name="de Baynast K."/>
            <person name="Wissotski M."/>
            <person name="Liu L."/>
            <person name="Talag J."/>
            <person name="Goicoechea J."/>
            <person name="Angelova A."/>
            <person name="Jetty R."/>
            <person name="Kudrna D."/>
            <person name="Golser W."/>
            <person name="Rivera L."/>
            <person name="Zhang J."/>
            <person name="Wing R."/>
        </authorList>
    </citation>
    <scope>NUCLEOTIDE SEQUENCE</scope>
</reference>
<reference evidence="1 2" key="1">
    <citation type="submission" date="2012-08" db="EMBL/GenBank/DDBJ databases">
        <title>Oryza genome evolution.</title>
        <authorList>
            <person name="Wing R.A."/>
        </authorList>
    </citation>
    <scope>NUCLEOTIDE SEQUENCE</scope>
</reference>
<dbReference type="AlphaFoldDB" id="A0A0D9WVI5"/>
<proteinExistence type="predicted"/>
<name>A0A0D9WVI5_9ORYZ</name>
<reference evidence="1" key="3">
    <citation type="submission" date="2015-04" db="UniProtKB">
        <authorList>
            <consortium name="EnsemblPlants"/>
        </authorList>
    </citation>
    <scope>IDENTIFICATION</scope>
</reference>
<accession>A0A0D9WVI5</accession>
<evidence type="ECO:0000313" key="1">
    <source>
        <dbReference type="EnsemblPlants" id="LPERR07G02810.1"/>
    </source>
</evidence>
<sequence>MAMRYLAGKLEGPRRRRSPSSCGCGLPTPPLHQRLSGCSNATMDTTNELIAKMEAASRNIEETIRHNRFHKNCMILSAVVGIVIGGALGRWDGRRCRKALIEHLESIQIVHYTSEPPRRPN</sequence>
<evidence type="ECO:0000313" key="2">
    <source>
        <dbReference type="Proteomes" id="UP000032180"/>
    </source>
</evidence>
<protein>
    <submittedName>
        <fullName evidence="1">Uncharacterized protein</fullName>
    </submittedName>
</protein>
<dbReference type="Gramene" id="LPERR07G02810.1">
    <property type="protein sequence ID" value="LPERR07G02810.1"/>
    <property type="gene ID" value="LPERR07G02810"/>
</dbReference>
<dbReference type="Proteomes" id="UP000032180">
    <property type="component" value="Chromosome 7"/>
</dbReference>
<dbReference type="HOGENOM" id="CLU_112633_0_0_1"/>